<gene>
    <name evidence="1" type="ORF">SAMN06264365_109139</name>
</gene>
<dbReference type="Proteomes" id="UP000198415">
    <property type="component" value="Unassembled WGS sequence"/>
</dbReference>
<proteinExistence type="predicted"/>
<sequence length="82" mass="9418">MTRQIDLEADIHRLLVEDDRIAEQGVTVHHRENVLVLDGEVESAQRRDEICRQISEHYPDLEIVCDIGLTRTQAPAEVEEIS</sequence>
<dbReference type="EMBL" id="FZNR01000009">
    <property type="protein sequence ID" value="SNS05974.1"/>
    <property type="molecule type" value="Genomic_DNA"/>
</dbReference>
<dbReference type="AlphaFoldDB" id="A0A239BFX0"/>
<evidence type="ECO:0000313" key="2">
    <source>
        <dbReference type="Proteomes" id="UP000198415"/>
    </source>
</evidence>
<reference evidence="1 2" key="1">
    <citation type="submission" date="2017-06" db="EMBL/GenBank/DDBJ databases">
        <authorList>
            <person name="Kim H.J."/>
            <person name="Triplett B.A."/>
        </authorList>
    </citation>
    <scope>NUCLEOTIDE SEQUENCE [LARGE SCALE GENOMIC DNA]</scope>
    <source>
        <strain evidence="1 2">DSM 43151</strain>
    </source>
</reference>
<dbReference type="OrthoDB" id="3396286at2"/>
<organism evidence="1 2">
    <name type="scientific">Actinoplanes regularis</name>
    <dbReference type="NCBI Taxonomy" id="52697"/>
    <lineage>
        <taxon>Bacteria</taxon>
        <taxon>Bacillati</taxon>
        <taxon>Actinomycetota</taxon>
        <taxon>Actinomycetes</taxon>
        <taxon>Micromonosporales</taxon>
        <taxon>Micromonosporaceae</taxon>
        <taxon>Actinoplanes</taxon>
    </lineage>
</organism>
<evidence type="ECO:0000313" key="1">
    <source>
        <dbReference type="EMBL" id="SNS05974.1"/>
    </source>
</evidence>
<accession>A0A239BFX0</accession>
<protein>
    <recommendedName>
        <fullName evidence="3">BON domain-containing protein</fullName>
    </recommendedName>
</protein>
<keyword evidence="2" id="KW-1185">Reference proteome</keyword>
<evidence type="ECO:0008006" key="3">
    <source>
        <dbReference type="Google" id="ProtNLM"/>
    </source>
</evidence>
<name>A0A239BFX0_9ACTN</name>
<dbReference type="RefSeq" id="WP_089295389.1">
    <property type="nucleotide sequence ID" value="NZ_BOMU01000059.1"/>
</dbReference>